<dbReference type="SUPFAM" id="SSF56349">
    <property type="entry name" value="DNA breaking-rejoining enzymes"/>
    <property type="match status" value="1"/>
</dbReference>
<evidence type="ECO:0000313" key="7">
    <source>
        <dbReference type="EMBL" id="BFP50046.1"/>
    </source>
</evidence>
<keyword evidence="7" id="KW-0614">Plasmid</keyword>
<dbReference type="CDD" id="cd00397">
    <property type="entry name" value="DNA_BRE_C"/>
    <property type="match status" value="1"/>
</dbReference>
<dbReference type="InterPro" id="IPR010998">
    <property type="entry name" value="Integrase_recombinase_N"/>
</dbReference>
<feature type="domain" description="Core-binding (CB)" evidence="6">
    <location>
        <begin position="75"/>
        <end position="166"/>
    </location>
</feature>
<dbReference type="PROSITE" id="PS51898">
    <property type="entry name" value="TYR_RECOMBINASE"/>
    <property type="match status" value="1"/>
</dbReference>
<keyword evidence="1 3" id="KW-0238">DNA-binding</keyword>
<evidence type="ECO:0000256" key="1">
    <source>
        <dbReference type="ARBA" id="ARBA00023125"/>
    </source>
</evidence>
<feature type="domain" description="Tyr recombinase" evidence="5">
    <location>
        <begin position="192"/>
        <end position="390"/>
    </location>
</feature>
<dbReference type="PANTHER" id="PTHR30349:SF81">
    <property type="entry name" value="TYROSINE RECOMBINASE XERC"/>
    <property type="match status" value="1"/>
</dbReference>
<evidence type="ECO:0000259" key="5">
    <source>
        <dbReference type="PROSITE" id="PS51898"/>
    </source>
</evidence>
<evidence type="ECO:0000256" key="3">
    <source>
        <dbReference type="PROSITE-ProRule" id="PRU01248"/>
    </source>
</evidence>
<dbReference type="Gene3D" id="1.10.443.10">
    <property type="entry name" value="Intergrase catalytic core"/>
    <property type="match status" value="1"/>
</dbReference>
<protein>
    <recommendedName>
        <fullName evidence="8">Integrase</fullName>
    </recommendedName>
</protein>
<geneLocation type="plasmid" evidence="7">
    <name>pCMC57_01</name>
</geneLocation>
<dbReference type="Gene3D" id="1.10.150.130">
    <property type="match status" value="1"/>
</dbReference>
<name>A0AB33K3H8_9ACTN</name>
<accession>A0AB33K3H8</accession>
<dbReference type="InterPro" id="IPR044068">
    <property type="entry name" value="CB"/>
</dbReference>
<dbReference type="InterPro" id="IPR050090">
    <property type="entry name" value="Tyrosine_recombinase_XerCD"/>
</dbReference>
<dbReference type="KEGG" id="kic:KCMC57_64140"/>
<evidence type="ECO:0000256" key="2">
    <source>
        <dbReference type="ARBA" id="ARBA00023172"/>
    </source>
</evidence>
<dbReference type="GO" id="GO:0015074">
    <property type="term" value="P:DNA integration"/>
    <property type="evidence" value="ECO:0007669"/>
    <property type="project" value="InterPro"/>
</dbReference>
<dbReference type="PROSITE" id="PS51900">
    <property type="entry name" value="CB"/>
    <property type="match status" value="1"/>
</dbReference>
<dbReference type="InterPro" id="IPR002104">
    <property type="entry name" value="Integrase_catalytic"/>
</dbReference>
<dbReference type="InterPro" id="IPR011010">
    <property type="entry name" value="DNA_brk_join_enz"/>
</dbReference>
<dbReference type="InterPro" id="IPR013762">
    <property type="entry name" value="Integrase-like_cat_sf"/>
</dbReference>
<keyword evidence="2" id="KW-0233">DNA recombination</keyword>
<sequence>MTVHQLQPLPDQPSPTDGSPVRSATGAAPALPSSSLAETVFRKLLEDLGRVQTGRIGQERFYTARAELLAQVVTHATWVLVMDWIASTRRSSKNTKQNYVDDIRMWAAYAAEIGHEKFFVGCLNADDVRAWRVREETKVSSTGKPRSPRTIVRRLRSLSSLHNYAAAKDKQLPLNPVTEDDLPHIPRGHGSHSTPVIEKRDVQALMRHAQDELDEIVVEGLYVFAGRVDELCAADVTDQHNRGRRLLLDLTRKGDEDKMLAVPTSLAEKLDRATAGRTEGPLLLARDGTRLDPSDVDRLLTRLGHQARILTCPDTDRPPAEGQQRHAFSRCRRCRDVTAHILRASRITHMLDDGEPLEEVQAYANHKDPKTTIAYRERRQAGKRDAVLADKGAAVLADVRPSWRPNPDETPVEGTELVEVRHARQNPGQLAMPL</sequence>
<evidence type="ECO:0000256" key="4">
    <source>
        <dbReference type="SAM" id="MobiDB-lite"/>
    </source>
</evidence>
<proteinExistence type="predicted"/>
<gene>
    <name evidence="7" type="ORF">KCMC57_64140</name>
</gene>
<reference evidence="7" key="1">
    <citation type="submission" date="2024-07" db="EMBL/GenBank/DDBJ databases">
        <title>Complete genome sequences of cellulolytic bacteria, Kitasatospora sp. CMC57 and Streptomyces sp. CMC78, isolated from Japanese agricultural soil.</title>
        <authorList>
            <person name="Hashimoto T."/>
            <person name="Ito M."/>
            <person name="Iwamoto M."/>
            <person name="Fukahori D."/>
            <person name="Shoda T."/>
            <person name="Sakoda M."/>
            <person name="Morohoshi T."/>
            <person name="Mitsuboshi M."/>
            <person name="Nishizawa T."/>
        </authorList>
    </citation>
    <scope>NUCLEOTIDE SEQUENCE</scope>
    <source>
        <strain evidence="7">CMC57</strain>
        <plasmid evidence="7">pCMC57_01</plasmid>
    </source>
</reference>
<dbReference type="EMBL" id="AP035882">
    <property type="protein sequence ID" value="BFP50046.1"/>
    <property type="molecule type" value="Genomic_DNA"/>
</dbReference>
<organism evidence="7">
    <name type="scientific">Kitasatospora sp. CMC57</name>
    <dbReference type="NCBI Taxonomy" id="3231513"/>
    <lineage>
        <taxon>Bacteria</taxon>
        <taxon>Bacillati</taxon>
        <taxon>Actinomycetota</taxon>
        <taxon>Actinomycetes</taxon>
        <taxon>Kitasatosporales</taxon>
        <taxon>Streptomycetaceae</taxon>
        <taxon>Kitasatospora</taxon>
    </lineage>
</organism>
<feature type="region of interest" description="Disordered" evidence="4">
    <location>
        <begin position="1"/>
        <end position="30"/>
    </location>
</feature>
<evidence type="ECO:0000259" key="6">
    <source>
        <dbReference type="PROSITE" id="PS51900"/>
    </source>
</evidence>
<dbReference type="GO" id="GO:0003677">
    <property type="term" value="F:DNA binding"/>
    <property type="evidence" value="ECO:0007669"/>
    <property type="project" value="UniProtKB-UniRule"/>
</dbReference>
<dbReference type="PANTHER" id="PTHR30349">
    <property type="entry name" value="PHAGE INTEGRASE-RELATED"/>
    <property type="match status" value="1"/>
</dbReference>
<dbReference type="GO" id="GO:0006310">
    <property type="term" value="P:DNA recombination"/>
    <property type="evidence" value="ECO:0007669"/>
    <property type="project" value="UniProtKB-KW"/>
</dbReference>
<dbReference type="Pfam" id="PF00589">
    <property type="entry name" value="Phage_integrase"/>
    <property type="match status" value="1"/>
</dbReference>
<evidence type="ECO:0008006" key="8">
    <source>
        <dbReference type="Google" id="ProtNLM"/>
    </source>
</evidence>
<dbReference type="AlphaFoldDB" id="A0AB33K3H8"/>
<dbReference type="RefSeq" id="WP_407992436.1">
    <property type="nucleotide sequence ID" value="NZ_AP035882.1"/>
</dbReference>